<keyword evidence="1" id="KW-0472">Membrane</keyword>
<feature type="transmembrane region" description="Helical" evidence="1">
    <location>
        <begin position="69"/>
        <end position="87"/>
    </location>
</feature>
<dbReference type="Proteomes" id="UP000199515">
    <property type="component" value="Unassembled WGS sequence"/>
</dbReference>
<reference evidence="2 3" key="1">
    <citation type="submission" date="2016-10" db="EMBL/GenBank/DDBJ databases">
        <authorList>
            <person name="de Groot N.N."/>
        </authorList>
    </citation>
    <scope>NUCLEOTIDE SEQUENCE [LARGE SCALE GENOMIC DNA]</scope>
    <source>
        <strain evidence="2 3">CPCC 202699</strain>
    </source>
</reference>
<dbReference type="OrthoDB" id="3675370at2"/>
<protein>
    <recommendedName>
        <fullName evidence="4">DUF4352 domain-containing protein</fullName>
    </recommendedName>
</protein>
<proteinExistence type="predicted"/>
<accession>A0A1H2ZN30</accession>
<dbReference type="EMBL" id="FNON01000002">
    <property type="protein sequence ID" value="SDX18378.1"/>
    <property type="molecule type" value="Genomic_DNA"/>
</dbReference>
<keyword evidence="3" id="KW-1185">Reference proteome</keyword>
<dbReference type="AlphaFoldDB" id="A0A1H2ZN30"/>
<feature type="transmembrane region" description="Helical" evidence="1">
    <location>
        <begin position="20"/>
        <end position="41"/>
    </location>
</feature>
<evidence type="ECO:0000313" key="2">
    <source>
        <dbReference type="EMBL" id="SDX18378.1"/>
    </source>
</evidence>
<dbReference type="STRING" id="589385.SAMN05421504_102581"/>
<feature type="transmembrane region" description="Helical" evidence="1">
    <location>
        <begin position="46"/>
        <end position="63"/>
    </location>
</feature>
<keyword evidence="1" id="KW-1133">Transmembrane helix</keyword>
<gene>
    <name evidence="2" type="ORF">SAMN05421504_102581</name>
</gene>
<evidence type="ECO:0000256" key="1">
    <source>
        <dbReference type="SAM" id="Phobius"/>
    </source>
</evidence>
<evidence type="ECO:0000313" key="3">
    <source>
        <dbReference type="Proteomes" id="UP000199515"/>
    </source>
</evidence>
<keyword evidence="1" id="KW-0812">Transmembrane</keyword>
<name>A0A1H2ZN30_9PSEU</name>
<organism evidence="2 3">
    <name type="scientific">Amycolatopsis xylanica</name>
    <dbReference type="NCBI Taxonomy" id="589385"/>
    <lineage>
        <taxon>Bacteria</taxon>
        <taxon>Bacillati</taxon>
        <taxon>Actinomycetota</taxon>
        <taxon>Actinomycetes</taxon>
        <taxon>Pseudonocardiales</taxon>
        <taxon>Pseudonocardiaceae</taxon>
        <taxon>Amycolatopsis</taxon>
    </lineage>
</organism>
<dbReference type="RefSeq" id="WP_091288446.1">
    <property type="nucleotide sequence ID" value="NZ_FNON01000002.1"/>
</dbReference>
<evidence type="ECO:0008006" key="4">
    <source>
        <dbReference type="Google" id="ProtNLM"/>
    </source>
</evidence>
<sequence>MTAMPPLAPMPVAQARPVKFGALAWTALILGIAGIVGSPILIFNNLTAVVAGVGFILGVIAFFGTKKTLAAVGVALCVAAIVFTVLAQNAAVKELDKITDQLTGSGPAQTLSVGDTFHGKDIDLTVANPKEFTTGKYSMRPNAKAMSYDVTVVNHSAKPWTAMLLIQATAGNAAAEQVFDTEAGFNGTPSQDVLPGKELTFKLGFVDGPGDITVQVGTFGDDKAYFIHKR</sequence>